<evidence type="ECO:0000256" key="1">
    <source>
        <dbReference type="ARBA" id="ARBA00022967"/>
    </source>
</evidence>
<keyword evidence="4" id="KW-1185">Reference proteome</keyword>
<feature type="transmembrane region" description="Helical" evidence="2">
    <location>
        <begin position="51"/>
        <end position="70"/>
    </location>
</feature>
<dbReference type="InterPro" id="IPR036412">
    <property type="entry name" value="HAD-like_sf"/>
</dbReference>
<feature type="transmembrane region" description="Helical" evidence="2">
    <location>
        <begin position="76"/>
        <end position="98"/>
    </location>
</feature>
<dbReference type="AlphaFoldDB" id="A0A917ST10"/>
<reference evidence="3" key="1">
    <citation type="journal article" date="2014" name="Int. J. Syst. Evol. Microbiol.">
        <title>Complete genome sequence of Corynebacterium casei LMG S-19264T (=DSM 44701T), isolated from a smear-ripened cheese.</title>
        <authorList>
            <consortium name="US DOE Joint Genome Institute (JGI-PGF)"/>
            <person name="Walter F."/>
            <person name="Albersmeier A."/>
            <person name="Kalinowski J."/>
            <person name="Ruckert C."/>
        </authorList>
    </citation>
    <scope>NUCLEOTIDE SEQUENCE</scope>
    <source>
        <strain evidence="3">CGMCC 1.6293</strain>
    </source>
</reference>
<dbReference type="GO" id="GO:0055070">
    <property type="term" value="P:copper ion homeostasis"/>
    <property type="evidence" value="ECO:0007669"/>
    <property type="project" value="TreeGrafter"/>
</dbReference>
<gene>
    <name evidence="3" type="ORF">GCM10011534_19420</name>
</gene>
<accession>A0A917ST10</accession>
<keyword evidence="2" id="KW-0812">Transmembrane</keyword>
<dbReference type="Proteomes" id="UP000649829">
    <property type="component" value="Unassembled WGS sequence"/>
</dbReference>
<keyword evidence="2" id="KW-0472">Membrane</keyword>
<keyword evidence="1" id="KW-1278">Translocase</keyword>
<dbReference type="Gene3D" id="3.40.50.1000">
    <property type="entry name" value="HAD superfamily/HAD-like"/>
    <property type="match status" value="1"/>
</dbReference>
<dbReference type="InterPro" id="IPR023214">
    <property type="entry name" value="HAD_sf"/>
</dbReference>
<dbReference type="PANTHER" id="PTHR43520:SF8">
    <property type="entry name" value="P-TYPE CU(+) TRANSPORTER"/>
    <property type="match status" value="1"/>
</dbReference>
<evidence type="ECO:0000256" key="2">
    <source>
        <dbReference type="SAM" id="Phobius"/>
    </source>
</evidence>
<dbReference type="GO" id="GO:0005507">
    <property type="term" value="F:copper ion binding"/>
    <property type="evidence" value="ECO:0007669"/>
    <property type="project" value="TreeGrafter"/>
</dbReference>
<organism evidence="3 4">
    <name type="scientific">Pseudooceanicola nanhaiensis</name>
    <dbReference type="NCBI Taxonomy" id="375761"/>
    <lineage>
        <taxon>Bacteria</taxon>
        <taxon>Pseudomonadati</taxon>
        <taxon>Pseudomonadota</taxon>
        <taxon>Alphaproteobacteria</taxon>
        <taxon>Rhodobacterales</taxon>
        <taxon>Paracoccaceae</taxon>
        <taxon>Pseudooceanicola</taxon>
    </lineage>
</organism>
<dbReference type="GO" id="GO:0016020">
    <property type="term" value="C:membrane"/>
    <property type="evidence" value="ECO:0007669"/>
    <property type="project" value="TreeGrafter"/>
</dbReference>
<dbReference type="EMBL" id="BMLF01000001">
    <property type="protein sequence ID" value="GGL97525.1"/>
    <property type="molecule type" value="Genomic_DNA"/>
</dbReference>
<keyword evidence="2" id="KW-1133">Transmembrane helix</keyword>
<proteinExistence type="predicted"/>
<dbReference type="GO" id="GO:0043682">
    <property type="term" value="F:P-type divalent copper transporter activity"/>
    <property type="evidence" value="ECO:0007669"/>
    <property type="project" value="TreeGrafter"/>
</dbReference>
<sequence length="105" mass="11002">MMRWRVEGGTNPAMGTGADVAVESAGVTLVRGDLSARRLSRATVRNIKQNLLFAFLYNGLGVPVAAGVLYPAFGLLLSPMIAALAMSLSSVSVIANALRLRAKSI</sequence>
<reference evidence="3" key="2">
    <citation type="submission" date="2020-09" db="EMBL/GenBank/DDBJ databases">
        <authorList>
            <person name="Sun Q."/>
            <person name="Zhou Y."/>
        </authorList>
    </citation>
    <scope>NUCLEOTIDE SEQUENCE</scope>
    <source>
        <strain evidence="3">CGMCC 1.6293</strain>
    </source>
</reference>
<protein>
    <recommendedName>
        <fullName evidence="5">Copper-transporting P-type ATPase</fullName>
    </recommendedName>
</protein>
<evidence type="ECO:0000313" key="3">
    <source>
        <dbReference type="EMBL" id="GGL97525.1"/>
    </source>
</evidence>
<name>A0A917ST10_9RHOB</name>
<dbReference type="PANTHER" id="PTHR43520">
    <property type="entry name" value="ATP7, ISOFORM B"/>
    <property type="match status" value="1"/>
</dbReference>
<evidence type="ECO:0008006" key="5">
    <source>
        <dbReference type="Google" id="ProtNLM"/>
    </source>
</evidence>
<comment type="caution">
    <text evidence="3">The sequence shown here is derived from an EMBL/GenBank/DDBJ whole genome shotgun (WGS) entry which is preliminary data.</text>
</comment>
<evidence type="ECO:0000313" key="4">
    <source>
        <dbReference type="Proteomes" id="UP000649829"/>
    </source>
</evidence>
<dbReference type="SUPFAM" id="SSF56784">
    <property type="entry name" value="HAD-like"/>
    <property type="match status" value="1"/>
</dbReference>